<dbReference type="EMBL" id="JBHTMX010000040">
    <property type="protein sequence ID" value="MFD1331753.1"/>
    <property type="molecule type" value="Genomic_DNA"/>
</dbReference>
<comment type="caution">
    <text evidence="2">The sequence shown here is derived from an EMBL/GenBank/DDBJ whole genome shotgun (WGS) entry which is preliminary data.</text>
</comment>
<protein>
    <submittedName>
        <fullName evidence="2">EVE domain-containing protein</fullName>
    </submittedName>
</protein>
<gene>
    <name evidence="2" type="ORF">ACFQ4O_07030</name>
</gene>
<evidence type="ECO:0000313" key="2">
    <source>
        <dbReference type="EMBL" id="MFD1331753.1"/>
    </source>
</evidence>
<evidence type="ECO:0000313" key="3">
    <source>
        <dbReference type="Proteomes" id="UP001597171"/>
    </source>
</evidence>
<dbReference type="PANTHER" id="PTHR14087">
    <property type="entry name" value="THYMOCYTE NUCLEAR PROTEIN 1"/>
    <property type="match status" value="1"/>
</dbReference>
<dbReference type="RefSeq" id="WP_378774974.1">
    <property type="nucleotide sequence ID" value="NZ_JBHTMX010000040.1"/>
</dbReference>
<feature type="domain" description="EVE" evidence="1">
    <location>
        <begin position="2"/>
        <end position="135"/>
    </location>
</feature>
<keyword evidence="3" id="KW-1185">Reference proteome</keyword>
<reference evidence="3" key="1">
    <citation type="journal article" date="2019" name="Int. J. Syst. Evol. Microbiol.">
        <title>The Global Catalogue of Microorganisms (GCM) 10K type strain sequencing project: providing services to taxonomists for standard genome sequencing and annotation.</title>
        <authorList>
            <consortium name="The Broad Institute Genomics Platform"/>
            <consortium name="The Broad Institute Genome Sequencing Center for Infectious Disease"/>
            <person name="Wu L."/>
            <person name="Ma J."/>
        </authorList>
    </citation>
    <scope>NUCLEOTIDE SEQUENCE [LARGE SCALE GENOMIC DNA]</scope>
    <source>
        <strain evidence="3">CCUG 61696</strain>
    </source>
</reference>
<dbReference type="SUPFAM" id="SSF88697">
    <property type="entry name" value="PUA domain-like"/>
    <property type="match status" value="1"/>
</dbReference>
<dbReference type="InterPro" id="IPR052181">
    <property type="entry name" value="5hmC_binding"/>
</dbReference>
<dbReference type="InterPro" id="IPR047197">
    <property type="entry name" value="THYN1-like_EVE"/>
</dbReference>
<evidence type="ECO:0000259" key="1">
    <source>
        <dbReference type="Pfam" id="PF01878"/>
    </source>
</evidence>
<name>A0ABW3Z656_9HYPH</name>
<dbReference type="CDD" id="cd21133">
    <property type="entry name" value="EVE"/>
    <property type="match status" value="1"/>
</dbReference>
<accession>A0ABW3Z656</accession>
<dbReference type="InterPro" id="IPR002740">
    <property type="entry name" value="EVE_domain"/>
</dbReference>
<proteinExistence type="predicted"/>
<sequence>MAYWLFKSEPDAWSWDQQKAAGRDGTEWTGVRNYLARNNMRAMAEGDLGFFYHSNEGKEIVGIVEVAKTAHPDSTAGDDARWECVDIRAVEDVPQPVTLAAVKANPKLAMMALVTSMRLSVQPVTADEWAEVRRMGGLKP</sequence>
<dbReference type="InterPro" id="IPR015947">
    <property type="entry name" value="PUA-like_sf"/>
</dbReference>
<dbReference type="Gene3D" id="3.10.590.10">
    <property type="entry name" value="ph1033 like domains"/>
    <property type="match status" value="1"/>
</dbReference>
<dbReference type="Pfam" id="PF01878">
    <property type="entry name" value="EVE"/>
    <property type="match status" value="1"/>
</dbReference>
<dbReference type="PANTHER" id="PTHR14087:SF7">
    <property type="entry name" value="THYMOCYTE NUCLEAR PROTEIN 1"/>
    <property type="match status" value="1"/>
</dbReference>
<dbReference type="Proteomes" id="UP001597171">
    <property type="component" value="Unassembled WGS sequence"/>
</dbReference>
<organism evidence="2 3">
    <name type="scientific">Methylopila musalis</name>
    <dbReference type="NCBI Taxonomy" id="1134781"/>
    <lineage>
        <taxon>Bacteria</taxon>
        <taxon>Pseudomonadati</taxon>
        <taxon>Pseudomonadota</taxon>
        <taxon>Alphaproteobacteria</taxon>
        <taxon>Hyphomicrobiales</taxon>
        <taxon>Methylopilaceae</taxon>
        <taxon>Methylopila</taxon>
    </lineage>
</organism>